<accession>A0A843VEQ1</accession>
<dbReference type="InterPro" id="IPR036757">
    <property type="entry name" value="TFR-like_dimer_dom_sf"/>
</dbReference>
<gene>
    <name evidence="2" type="ORF">Taro_027752</name>
</gene>
<comment type="caution">
    <text evidence="2">The sequence shown here is derived from an EMBL/GenBank/DDBJ whole genome shotgun (WGS) entry which is preliminary data.</text>
</comment>
<feature type="domain" description="Transferrin receptor-like dimerisation" evidence="1">
    <location>
        <begin position="5"/>
        <end position="60"/>
    </location>
</feature>
<protein>
    <recommendedName>
        <fullName evidence="1">Transferrin receptor-like dimerisation domain-containing protein</fullName>
    </recommendedName>
</protein>
<evidence type="ECO:0000259" key="1">
    <source>
        <dbReference type="Pfam" id="PF04253"/>
    </source>
</evidence>
<evidence type="ECO:0000313" key="2">
    <source>
        <dbReference type="EMBL" id="MQL95091.1"/>
    </source>
</evidence>
<dbReference type="SUPFAM" id="SSF47672">
    <property type="entry name" value="Transferrin receptor-like dimerisation domain"/>
    <property type="match status" value="1"/>
</dbReference>
<dbReference type="InterPro" id="IPR007365">
    <property type="entry name" value="TFR-like_dimer_dom"/>
</dbReference>
<sequence>MLEQIYGPPEDYESKLSFFPGIADAISRVEKSQKPKAQRAAVQQEVWRIARAIRRAAIALRGGLS</sequence>
<dbReference type="EMBL" id="NMUH01001750">
    <property type="protein sequence ID" value="MQL95091.1"/>
    <property type="molecule type" value="Genomic_DNA"/>
</dbReference>
<dbReference type="AlphaFoldDB" id="A0A843VEQ1"/>
<evidence type="ECO:0000313" key="3">
    <source>
        <dbReference type="Proteomes" id="UP000652761"/>
    </source>
</evidence>
<dbReference type="Pfam" id="PF04253">
    <property type="entry name" value="TFR_dimer"/>
    <property type="match status" value="1"/>
</dbReference>
<dbReference type="Proteomes" id="UP000652761">
    <property type="component" value="Unassembled WGS sequence"/>
</dbReference>
<name>A0A843VEQ1_COLES</name>
<keyword evidence="3" id="KW-1185">Reference proteome</keyword>
<reference evidence="2" key="1">
    <citation type="submission" date="2017-07" db="EMBL/GenBank/DDBJ databases">
        <title>Taro Niue Genome Assembly and Annotation.</title>
        <authorList>
            <person name="Atibalentja N."/>
            <person name="Keating K."/>
            <person name="Fields C.J."/>
        </authorList>
    </citation>
    <scope>NUCLEOTIDE SEQUENCE</scope>
    <source>
        <strain evidence="2">Niue_2</strain>
        <tissue evidence="2">Leaf</tissue>
    </source>
</reference>
<organism evidence="2 3">
    <name type="scientific">Colocasia esculenta</name>
    <name type="common">Wild taro</name>
    <name type="synonym">Arum esculentum</name>
    <dbReference type="NCBI Taxonomy" id="4460"/>
    <lineage>
        <taxon>Eukaryota</taxon>
        <taxon>Viridiplantae</taxon>
        <taxon>Streptophyta</taxon>
        <taxon>Embryophyta</taxon>
        <taxon>Tracheophyta</taxon>
        <taxon>Spermatophyta</taxon>
        <taxon>Magnoliopsida</taxon>
        <taxon>Liliopsida</taxon>
        <taxon>Araceae</taxon>
        <taxon>Aroideae</taxon>
        <taxon>Colocasieae</taxon>
        <taxon>Colocasia</taxon>
    </lineage>
</organism>
<proteinExistence type="predicted"/>
<dbReference type="OrthoDB" id="5841748at2759"/>
<dbReference type="Gene3D" id="1.20.930.40">
    <property type="entry name" value="Transferrin receptor-like, dimerisation domain"/>
    <property type="match status" value="1"/>
</dbReference>